<organism evidence="1 2">
    <name type="scientific">Clostridium tanneri</name>
    <dbReference type="NCBI Taxonomy" id="3037988"/>
    <lineage>
        <taxon>Bacteria</taxon>
        <taxon>Bacillati</taxon>
        <taxon>Bacillota</taxon>
        <taxon>Clostridia</taxon>
        <taxon>Eubacteriales</taxon>
        <taxon>Clostridiaceae</taxon>
        <taxon>Clostridium</taxon>
    </lineage>
</organism>
<comment type="caution">
    <text evidence="1">The sequence shown here is derived from an EMBL/GenBank/DDBJ whole genome shotgun (WGS) entry which is preliminary data.</text>
</comment>
<protein>
    <submittedName>
        <fullName evidence="1">Uncharacterized protein</fullName>
    </submittedName>
</protein>
<evidence type="ECO:0000313" key="2">
    <source>
        <dbReference type="Proteomes" id="UP001281656"/>
    </source>
</evidence>
<dbReference type="EMBL" id="JARUJP010000013">
    <property type="protein sequence ID" value="MDW8801864.1"/>
    <property type="molecule type" value="Genomic_DNA"/>
</dbReference>
<name>A0ABU4JUN1_9CLOT</name>
<evidence type="ECO:0000313" key="1">
    <source>
        <dbReference type="EMBL" id="MDW8801864.1"/>
    </source>
</evidence>
<keyword evidence="2" id="KW-1185">Reference proteome</keyword>
<sequence length="51" mass="6098">MRVRRSYACDFENVNENSAFVESIEFEFIFKVEPALDLLLEMRAFKQYIST</sequence>
<reference evidence="1 2" key="1">
    <citation type="submission" date="2023-04" db="EMBL/GenBank/DDBJ databases">
        <title>Clostridium tannerae sp. nov., isolated from the fecal material of an alpaca.</title>
        <authorList>
            <person name="Miller S."/>
            <person name="Hendry M."/>
            <person name="King J."/>
            <person name="Sankaranarayanan K."/>
            <person name="Lawson P.A."/>
        </authorList>
    </citation>
    <scope>NUCLEOTIDE SEQUENCE [LARGE SCALE GENOMIC DNA]</scope>
    <source>
        <strain evidence="1 2">A1-XYC3</strain>
    </source>
</reference>
<dbReference type="RefSeq" id="WP_261671355.1">
    <property type="nucleotide sequence ID" value="NZ_JARUJP010000013.1"/>
</dbReference>
<proteinExistence type="predicted"/>
<dbReference type="Proteomes" id="UP001281656">
    <property type="component" value="Unassembled WGS sequence"/>
</dbReference>
<accession>A0ABU4JUN1</accession>
<gene>
    <name evidence="1" type="ORF">P8V03_11975</name>
</gene>